<evidence type="ECO:0000256" key="1">
    <source>
        <dbReference type="SAM" id="MobiDB-lite"/>
    </source>
</evidence>
<name>A0A8D8RIL0_9HEMI</name>
<feature type="region of interest" description="Disordered" evidence="1">
    <location>
        <begin position="1022"/>
        <end position="1041"/>
    </location>
</feature>
<dbReference type="GO" id="GO:0042594">
    <property type="term" value="P:response to starvation"/>
    <property type="evidence" value="ECO:0007669"/>
    <property type="project" value="TreeGrafter"/>
</dbReference>
<feature type="compositionally biased region" description="Basic and acidic residues" evidence="1">
    <location>
        <begin position="802"/>
        <end position="812"/>
    </location>
</feature>
<dbReference type="PANTHER" id="PTHR13268">
    <property type="entry name" value="BREAST CARCINOMA AMPLIFIED SEQUENCE 3"/>
    <property type="match status" value="1"/>
</dbReference>
<dbReference type="InterPro" id="IPR036322">
    <property type="entry name" value="WD40_repeat_dom_sf"/>
</dbReference>
<dbReference type="EMBL" id="HBUF01338968">
    <property type="protein sequence ID" value="CAG6699305.1"/>
    <property type="molecule type" value="Transcribed_RNA"/>
</dbReference>
<dbReference type="EMBL" id="HBUF01338967">
    <property type="protein sequence ID" value="CAG6699300.1"/>
    <property type="molecule type" value="Transcribed_RNA"/>
</dbReference>
<reference evidence="3" key="1">
    <citation type="submission" date="2021-05" db="EMBL/GenBank/DDBJ databases">
        <authorList>
            <person name="Alioto T."/>
            <person name="Alioto T."/>
            <person name="Gomez Garrido J."/>
        </authorList>
    </citation>
    <scope>NUCLEOTIDE SEQUENCE</scope>
</reference>
<proteinExistence type="predicted"/>
<feature type="compositionally biased region" description="Basic and acidic residues" evidence="1">
    <location>
        <begin position="1024"/>
        <end position="1033"/>
    </location>
</feature>
<evidence type="ECO:0000259" key="2">
    <source>
        <dbReference type="Pfam" id="PF21034"/>
    </source>
</evidence>
<dbReference type="InterPro" id="IPR015943">
    <property type="entry name" value="WD40/YVTN_repeat-like_dom_sf"/>
</dbReference>
<feature type="domain" description="BCAS3 WD40" evidence="2">
    <location>
        <begin position="71"/>
        <end position="471"/>
    </location>
</feature>
<feature type="compositionally biased region" description="Basic and acidic residues" evidence="1">
    <location>
        <begin position="936"/>
        <end position="960"/>
    </location>
</feature>
<protein>
    <submittedName>
        <fullName evidence="3">Breast carcinoma-amplified sequence 3 homolog</fullName>
    </submittedName>
</protein>
<dbReference type="EMBL" id="HBUF01272271">
    <property type="protein sequence ID" value="CAG6685564.1"/>
    <property type="molecule type" value="Transcribed_RNA"/>
</dbReference>
<feature type="compositionally biased region" description="Acidic residues" evidence="1">
    <location>
        <begin position="1089"/>
        <end position="1111"/>
    </location>
</feature>
<dbReference type="PANTHER" id="PTHR13268:SF0">
    <property type="entry name" value="BCAS3 MICROTUBULE ASSOCIATED CELL MIGRATION FACTOR"/>
    <property type="match status" value="1"/>
</dbReference>
<organism evidence="3">
    <name type="scientific">Cacopsylla melanoneura</name>
    <dbReference type="NCBI Taxonomy" id="428564"/>
    <lineage>
        <taxon>Eukaryota</taxon>
        <taxon>Metazoa</taxon>
        <taxon>Ecdysozoa</taxon>
        <taxon>Arthropoda</taxon>
        <taxon>Hexapoda</taxon>
        <taxon>Insecta</taxon>
        <taxon>Pterygota</taxon>
        <taxon>Neoptera</taxon>
        <taxon>Paraneoptera</taxon>
        <taxon>Hemiptera</taxon>
        <taxon>Sternorrhyncha</taxon>
        <taxon>Psylloidea</taxon>
        <taxon>Psyllidae</taxon>
        <taxon>Psyllinae</taxon>
        <taxon>Cacopsylla</taxon>
    </lineage>
</organism>
<dbReference type="Pfam" id="PF21034">
    <property type="entry name" value="BCAS3_WD40"/>
    <property type="match status" value="1"/>
</dbReference>
<dbReference type="InterPro" id="IPR045142">
    <property type="entry name" value="BCAS3-like"/>
</dbReference>
<dbReference type="EMBL" id="HBUF01161963">
    <property type="protein sequence ID" value="CAG6650355.1"/>
    <property type="molecule type" value="Transcribed_RNA"/>
</dbReference>
<dbReference type="Gene3D" id="2.130.10.10">
    <property type="entry name" value="YVTN repeat-like/Quinoprotein amine dehydrogenase"/>
    <property type="match status" value="1"/>
</dbReference>
<feature type="compositionally biased region" description="Basic and acidic residues" evidence="1">
    <location>
        <begin position="821"/>
        <end position="830"/>
    </location>
</feature>
<evidence type="ECO:0000313" key="3">
    <source>
        <dbReference type="EMBL" id="CAG6650355.1"/>
    </source>
</evidence>
<dbReference type="EMBL" id="HBUF01161965">
    <property type="protein sequence ID" value="CAG6650357.1"/>
    <property type="molecule type" value="Transcribed_RNA"/>
</dbReference>
<feature type="region of interest" description="Disordered" evidence="1">
    <location>
        <begin position="1087"/>
        <end position="1111"/>
    </location>
</feature>
<dbReference type="SUPFAM" id="SSF50978">
    <property type="entry name" value="WD40 repeat-like"/>
    <property type="match status" value="1"/>
</dbReference>
<dbReference type="GO" id="GO:0006914">
    <property type="term" value="P:autophagy"/>
    <property type="evidence" value="ECO:0007669"/>
    <property type="project" value="InterPro"/>
</dbReference>
<dbReference type="InterPro" id="IPR048382">
    <property type="entry name" value="BCAS3_WD40"/>
</dbReference>
<dbReference type="EMBL" id="HBUF01338965">
    <property type="protein sequence ID" value="CAG6699290.1"/>
    <property type="molecule type" value="Transcribed_RNA"/>
</dbReference>
<feature type="compositionally biased region" description="Low complexity" evidence="1">
    <location>
        <begin position="500"/>
        <end position="510"/>
    </location>
</feature>
<accession>A0A8D8RIL0</accession>
<dbReference type="EMBL" id="HBUF01338964">
    <property type="protein sequence ID" value="CAG6699285.1"/>
    <property type="molecule type" value="Transcribed_RNA"/>
</dbReference>
<dbReference type="EMBL" id="HBUF01338966">
    <property type="protein sequence ID" value="CAG6699295.1"/>
    <property type="molecule type" value="Transcribed_RNA"/>
</dbReference>
<dbReference type="GO" id="GO:0005737">
    <property type="term" value="C:cytoplasm"/>
    <property type="evidence" value="ECO:0007669"/>
    <property type="project" value="TreeGrafter"/>
</dbReference>
<feature type="region of interest" description="Disordered" evidence="1">
    <location>
        <begin position="440"/>
        <end position="470"/>
    </location>
</feature>
<dbReference type="EMBL" id="HBUF01338969">
    <property type="protein sequence ID" value="CAG6699310.1"/>
    <property type="molecule type" value="Transcribed_RNA"/>
</dbReference>
<feature type="region of interest" description="Disordered" evidence="1">
    <location>
        <begin position="784"/>
        <end position="848"/>
    </location>
</feature>
<feature type="region of interest" description="Disordered" evidence="1">
    <location>
        <begin position="929"/>
        <end position="999"/>
    </location>
</feature>
<sequence length="1174" mass="130421">MSADASYNILQSHGDGHVVLPQPVGDLSLIDSVTGFIQEAYVNVLPAETKMGDRILWAKFAPCDPGPEVESAPLILVLAYSTGVQAWSINSNGEAREALSWHQGIVKSFQFLPSPTPSSHHSSRDMYLLKRPLVALCDNGGPSSPFHNVTFLSLSTGEQVKHIKFKNEVCEILANRKCIIITFSEKIAIFDACSLEDKFTITTCYPSPGIKCNPVSLGSRWLAFADRRLLSLGRSYGGYEGEGTVSYTATVLQAAKSLGKGLRELSGTVANSLTGQNHNNFDSQSIPDGLCPGVVTVLDLECKPGEPKKQEGSIVAHFVAHTTPLVALAFDPTGLLLLTAEKRGHKFNLFRIEPSIAGSSQATVHHLYILHRGDTTARVQDITFSSDSRWVAVSSLRGTTHVFPITMYGGGIGLRTHTTPHVVNRLSRFHKSAGIVSVVPSSSGGTGSNVSKSPLMKSSPLSGSGGDLSTSPSQSCSLALLAHTSPMVLTPLAQIRRQLSNTSSNNSSGGSKAGLGQRQHSTEETSISVKVAACFASPKCSVSHLIRDNNHTVCKAARKSSAPSLFLITGHGYLIQYDLEPRPVAGLTKDKLCDDTPIDLHVEPRCQWRLFYPPTAEKLSRVNAELTQCFVPRQLPSDTEHHDMWLSQVEIITHAGPHRRLWMGPQFSFKTYTPPSSGEFSFDTIVTSNVTTMPTRSTPMNIEKSTNVPVLIETVSTGSSDQSPRFMEELDRWGSHPHLLGESQLCEDLADAMQETHSHRSVPNQGVSGNSRVVWVTEKGKLNQPLSGSTILTQEPVSNQENRQRDKERRSMENYSGETRGIMEEMKDSYQEEVEEEQEERGSRIEPKVEEEDFLIDVHEEEQKKSKVVEAISLETSKSPGINKVIDSKIAENEINIVENLYSADEETSTKRNRKTKKTKEKEDMISFNDFIDFTPKTKEPVKETSPKPKEQKQSIKEEPSVVEPTIVALEEDQVPINNGCGESKKKNRKSKKSKETAEVVIEETGEKVGEVDESLFEENIEEEEKRKIEPSVRPRSVRKRSEEFKEVNLEYVEDIENNRYDDGIEPTELYKEVTECKDQYEKVIDTEDRYEDDVETGYHYDEEEIDYDDQYDEDVNEMSNVPTERPVEPSLITDYPDVQSFIEITRTPVLGVDNTLIDSSLGLKKRKNKKKKR</sequence>
<dbReference type="AlphaFoldDB" id="A0A8D8RIL0"/>
<dbReference type="EMBL" id="HBUF01338970">
    <property type="protein sequence ID" value="CAG6699315.1"/>
    <property type="molecule type" value="Transcribed_RNA"/>
</dbReference>
<feature type="compositionally biased region" description="Polar residues" evidence="1">
    <location>
        <begin position="784"/>
        <end position="801"/>
    </location>
</feature>
<feature type="region of interest" description="Disordered" evidence="1">
    <location>
        <begin position="500"/>
        <end position="522"/>
    </location>
</feature>